<keyword evidence="4" id="KW-1185">Reference proteome</keyword>
<proteinExistence type="predicted"/>
<feature type="compositionally biased region" description="Pro residues" evidence="1">
    <location>
        <begin position="146"/>
        <end position="163"/>
    </location>
</feature>
<feature type="chain" id="PRO_5015585018" evidence="2">
    <location>
        <begin position="20"/>
        <end position="186"/>
    </location>
</feature>
<sequence length="186" mass="19640">MKPIIALVVLLGHAVLSSAVPLYDHKDAKPEIESNIESEPTSLEERQLCTVDAFNIDNLNQGTFQRELTQVNSSPQRLNQAFCDTFTQVAFANGAGEVNCGFQGDPNQIDSTWAAGARGEADYFRALDITKGAVANTFGCRVAAGGPPPNQFGPSGQPPPTNPFNPGGGSGQPPPKNPFNPFGIGN</sequence>
<evidence type="ECO:0000256" key="2">
    <source>
        <dbReference type="SAM" id="SignalP"/>
    </source>
</evidence>
<dbReference type="AlphaFoldDB" id="A0A2T2N3T2"/>
<evidence type="ECO:0000256" key="1">
    <source>
        <dbReference type="SAM" id="MobiDB-lite"/>
    </source>
</evidence>
<evidence type="ECO:0000313" key="3">
    <source>
        <dbReference type="EMBL" id="PSN60107.1"/>
    </source>
</evidence>
<feature type="region of interest" description="Disordered" evidence="1">
    <location>
        <begin position="145"/>
        <end position="186"/>
    </location>
</feature>
<name>A0A2T2N3T2_CORCC</name>
<reference evidence="3 4" key="1">
    <citation type="journal article" date="2018" name="Front. Microbiol.">
        <title>Genome-Wide Analysis of Corynespora cassiicola Leaf Fall Disease Putative Effectors.</title>
        <authorList>
            <person name="Lopez D."/>
            <person name="Ribeiro S."/>
            <person name="Label P."/>
            <person name="Fumanal B."/>
            <person name="Venisse J.S."/>
            <person name="Kohler A."/>
            <person name="de Oliveira R.R."/>
            <person name="Labutti K."/>
            <person name="Lipzen A."/>
            <person name="Lail K."/>
            <person name="Bauer D."/>
            <person name="Ohm R.A."/>
            <person name="Barry K.W."/>
            <person name="Spatafora J."/>
            <person name="Grigoriev I.V."/>
            <person name="Martin F.M."/>
            <person name="Pujade-Renaud V."/>
        </authorList>
    </citation>
    <scope>NUCLEOTIDE SEQUENCE [LARGE SCALE GENOMIC DNA]</scope>
    <source>
        <strain evidence="3 4">Philippines</strain>
    </source>
</reference>
<keyword evidence="2" id="KW-0732">Signal</keyword>
<dbReference type="EMBL" id="KZ678151">
    <property type="protein sequence ID" value="PSN60107.1"/>
    <property type="molecule type" value="Genomic_DNA"/>
</dbReference>
<feature type="signal peptide" evidence="2">
    <location>
        <begin position="1"/>
        <end position="19"/>
    </location>
</feature>
<organism evidence="3 4">
    <name type="scientific">Corynespora cassiicola Philippines</name>
    <dbReference type="NCBI Taxonomy" id="1448308"/>
    <lineage>
        <taxon>Eukaryota</taxon>
        <taxon>Fungi</taxon>
        <taxon>Dikarya</taxon>
        <taxon>Ascomycota</taxon>
        <taxon>Pezizomycotina</taxon>
        <taxon>Dothideomycetes</taxon>
        <taxon>Pleosporomycetidae</taxon>
        <taxon>Pleosporales</taxon>
        <taxon>Corynesporascaceae</taxon>
        <taxon>Corynespora</taxon>
    </lineage>
</organism>
<dbReference type="Proteomes" id="UP000240883">
    <property type="component" value="Unassembled WGS sequence"/>
</dbReference>
<evidence type="ECO:0000313" key="4">
    <source>
        <dbReference type="Proteomes" id="UP000240883"/>
    </source>
</evidence>
<protein>
    <submittedName>
        <fullName evidence="3">Uncharacterized protein</fullName>
    </submittedName>
</protein>
<accession>A0A2T2N3T2</accession>
<gene>
    <name evidence="3" type="ORF">BS50DRAFT_594217</name>
</gene>